<gene>
    <name evidence="2" type="ORF">Pmani_005707</name>
</gene>
<sequence>MIRKAEARALATLCMVLNDAELYDRYRVEDEVLLEEEELEVVELKEKLEVMGLEEEELEVVALEEE</sequence>
<comment type="caution">
    <text evidence="2">The sequence shown here is derived from an EMBL/GenBank/DDBJ whole genome shotgun (WGS) entry which is preliminary data.</text>
</comment>
<evidence type="ECO:0000313" key="2">
    <source>
        <dbReference type="EMBL" id="KAK4323592.1"/>
    </source>
</evidence>
<organism evidence="2 3">
    <name type="scientific">Petrolisthes manimaculis</name>
    <dbReference type="NCBI Taxonomy" id="1843537"/>
    <lineage>
        <taxon>Eukaryota</taxon>
        <taxon>Metazoa</taxon>
        <taxon>Ecdysozoa</taxon>
        <taxon>Arthropoda</taxon>
        <taxon>Crustacea</taxon>
        <taxon>Multicrustacea</taxon>
        <taxon>Malacostraca</taxon>
        <taxon>Eumalacostraca</taxon>
        <taxon>Eucarida</taxon>
        <taxon>Decapoda</taxon>
        <taxon>Pleocyemata</taxon>
        <taxon>Anomura</taxon>
        <taxon>Galatheoidea</taxon>
        <taxon>Porcellanidae</taxon>
        <taxon>Petrolisthes</taxon>
    </lineage>
</organism>
<proteinExistence type="predicted"/>
<protein>
    <submittedName>
        <fullName evidence="2">Uncharacterized protein</fullName>
    </submittedName>
</protein>
<evidence type="ECO:0000313" key="3">
    <source>
        <dbReference type="Proteomes" id="UP001292094"/>
    </source>
</evidence>
<keyword evidence="1" id="KW-0175">Coiled coil</keyword>
<reference evidence="2" key="1">
    <citation type="submission" date="2023-11" db="EMBL/GenBank/DDBJ databases">
        <title>Genome assemblies of two species of porcelain crab, Petrolisthes cinctipes and Petrolisthes manimaculis (Anomura: Porcellanidae).</title>
        <authorList>
            <person name="Angst P."/>
        </authorList>
    </citation>
    <scope>NUCLEOTIDE SEQUENCE</scope>
    <source>
        <strain evidence="2">PB745_02</strain>
        <tissue evidence="2">Gill</tissue>
    </source>
</reference>
<dbReference type="EMBL" id="JAWZYT010000428">
    <property type="protein sequence ID" value="KAK4323592.1"/>
    <property type="molecule type" value="Genomic_DNA"/>
</dbReference>
<dbReference type="Proteomes" id="UP001292094">
    <property type="component" value="Unassembled WGS sequence"/>
</dbReference>
<keyword evidence="3" id="KW-1185">Reference proteome</keyword>
<feature type="coiled-coil region" evidence="1">
    <location>
        <begin position="27"/>
        <end position="54"/>
    </location>
</feature>
<name>A0AAE1QED9_9EUCA</name>
<dbReference type="AlphaFoldDB" id="A0AAE1QED9"/>
<accession>A0AAE1QED9</accession>
<evidence type="ECO:0000256" key="1">
    <source>
        <dbReference type="SAM" id="Coils"/>
    </source>
</evidence>